<dbReference type="GO" id="GO:0016788">
    <property type="term" value="F:hydrolase activity, acting on ester bonds"/>
    <property type="evidence" value="ECO:0007669"/>
    <property type="project" value="InterPro"/>
</dbReference>
<keyword evidence="7" id="KW-1185">Reference proteome</keyword>
<dbReference type="InterPro" id="IPR055438">
    <property type="entry name" value="AstE_AspA_cat"/>
</dbReference>
<dbReference type="Pfam" id="PF24827">
    <property type="entry name" value="AstE_AspA_cat"/>
    <property type="match status" value="1"/>
</dbReference>
<dbReference type="SUPFAM" id="SSF53187">
    <property type="entry name" value="Zn-dependent exopeptidases"/>
    <property type="match status" value="1"/>
</dbReference>
<dbReference type="CDD" id="cd06250">
    <property type="entry name" value="M14_PaAOTO_like"/>
    <property type="match status" value="1"/>
</dbReference>
<protein>
    <submittedName>
        <fullName evidence="6">M14 family metallopeptidase</fullName>
    </submittedName>
</protein>
<reference evidence="6" key="1">
    <citation type="submission" date="2022-07" db="EMBL/GenBank/DDBJ databases">
        <title>Ectorhizobium quercum gen.nov., sp. nov.</title>
        <authorList>
            <person name="Ma T."/>
            <person name="Li Y."/>
        </authorList>
    </citation>
    <scope>NUCLEOTIDE SEQUENCE</scope>
    <source>
        <strain evidence="6">BDR2-2</strain>
    </source>
</reference>
<dbReference type="GO" id="GO:0046872">
    <property type="term" value="F:metal ion binding"/>
    <property type="evidence" value="ECO:0007669"/>
    <property type="project" value="UniProtKB-KW"/>
</dbReference>
<keyword evidence="4" id="KW-0862">Zinc</keyword>
<sequence>MTYLAEQIVLKASNAGVERSLTVHRFGERGARPKVYIQAGLHAAETPGMVIAHHLLPMLKEADAASRIAGEIIVVPAANPIGLGDTVLGVHLGRHSLASGANFNRGFLDLAAVTAPQLEGALTQDADRNVAFIRKAMKDVIASRVPKTELDDLRLTLLGLACDADYVFDMHAEEDAIFAAVLAPWTLPFKDRLAGHLDPQLIFYADYPPLFDTACSRPWADLARHFGAGIPIPQACLSVTLELRGSGHVDDAQAKADAGNLFALLTANGCVAGSVPPARPLVEAIRFEGVEFIRTPVPGIVVYKRRLGEFIEKGEVIAEVVQPFVREIDAVRHPIRSATAGLLFACRHAVVAQADDVVGKVAGKDPLPDPKHY</sequence>
<dbReference type="RefSeq" id="WP_306410896.1">
    <property type="nucleotide sequence ID" value="NZ_JANFPI010000002.1"/>
</dbReference>
<dbReference type="Proteomes" id="UP001208771">
    <property type="component" value="Unassembled WGS sequence"/>
</dbReference>
<dbReference type="PANTHER" id="PTHR37326:SF1">
    <property type="entry name" value="BLL3975 PROTEIN"/>
    <property type="match status" value="1"/>
</dbReference>
<comment type="caution">
    <text evidence="6">The sequence shown here is derived from an EMBL/GenBank/DDBJ whole genome shotgun (WGS) entry which is preliminary data.</text>
</comment>
<gene>
    <name evidence="6" type="ORF">NOF55_08425</name>
</gene>
<evidence type="ECO:0000256" key="4">
    <source>
        <dbReference type="ARBA" id="ARBA00022833"/>
    </source>
</evidence>
<evidence type="ECO:0000313" key="6">
    <source>
        <dbReference type="EMBL" id="MCX8997129.1"/>
    </source>
</evidence>
<evidence type="ECO:0000256" key="1">
    <source>
        <dbReference type="ARBA" id="ARBA00001947"/>
    </source>
</evidence>
<comment type="cofactor">
    <cofactor evidence="1">
        <name>Zn(2+)</name>
        <dbReference type="ChEBI" id="CHEBI:29105"/>
    </cofactor>
</comment>
<proteinExistence type="predicted"/>
<evidence type="ECO:0000256" key="2">
    <source>
        <dbReference type="ARBA" id="ARBA00022723"/>
    </source>
</evidence>
<name>A0AAE3MY63_9HYPH</name>
<dbReference type="PANTHER" id="PTHR37326">
    <property type="entry name" value="BLL3975 PROTEIN"/>
    <property type="match status" value="1"/>
</dbReference>
<evidence type="ECO:0000259" key="5">
    <source>
        <dbReference type="Pfam" id="PF24827"/>
    </source>
</evidence>
<keyword evidence="3" id="KW-0378">Hydrolase</keyword>
<keyword evidence="2" id="KW-0479">Metal-binding</keyword>
<evidence type="ECO:0000256" key="3">
    <source>
        <dbReference type="ARBA" id="ARBA00022801"/>
    </source>
</evidence>
<dbReference type="InterPro" id="IPR053138">
    <property type="entry name" value="N-alpha-Ac-DABA_deacetylase"/>
</dbReference>
<accession>A0AAE3MY63</accession>
<evidence type="ECO:0000313" key="7">
    <source>
        <dbReference type="Proteomes" id="UP001208771"/>
    </source>
</evidence>
<dbReference type="EMBL" id="JANFPI010000002">
    <property type="protein sequence ID" value="MCX8997129.1"/>
    <property type="molecule type" value="Genomic_DNA"/>
</dbReference>
<dbReference type="Gene3D" id="3.40.630.10">
    <property type="entry name" value="Zn peptidases"/>
    <property type="match status" value="1"/>
</dbReference>
<feature type="domain" description="Succinylglutamate desuccinylase/Aspartoacylase catalytic" evidence="5">
    <location>
        <begin position="33"/>
        <end position="111"/>
    </location>
</feature>
<organism evidence="6 7">
    <name type="scientific">Ectorhizobium quercum</name>
    <dbReference type="NCBI Taxonomy" id="2965071"/>
    <lineage>
        <taxon>Bacteria</taxon>
        <taxon>Pseudomonadati</taxon>
        <taxon>Pseudomonadota</taxon>
        <taxon>Alphaproteobacteria</taxon>
        <taxon>Hyphomicrobiales</taxon>
        <taxon>Rhizobiaceae</taxon>
        <taxon>Ectorhizobium</taxon>
    </lineage>
</organism>
<dbReference type="AlphaFoldDB" id="A0AAE3MY63"/>